<dbReference type="InterPro" id="IPR000569">
    <property type="entry name" value="HECT_dom"/>
</dbReference>
<comment type="subcellular location">
    <subcellularLocation>
        <location evidence="2">Endoplasmic reticulum</location>
    </subcellularLocation>
    <subcellularLocation>
        <location evidence="11">Golgi apparatus</location>
        <location evidence="11">Golgi stack membrane</location>
    </subcellularLocation>
</comment>
<feature type="region of interest" description="Disordered" evidence="17">
    <location>
        <begin position="41"/>
        <end position="78"/>
    </location>
</feature>
<dbReference type="Gene3D" id="3.90.1750.10">
    <property type="entry name" value="Hect, E3 ligase catalytic domains"/>
    <property type="match status" value="1"/>
</dbReference>
<dbReference type="Gene3D" id="1.10.238.10">
    <property type="entry name" value="EF-hand"/>
    <property type="match status" value="1"/>
</dbReference>
<feature type="compositionally biased region" description="Pro residues" evidence="17">
    <location>
        <begin position="1249"/>
        <end position="1277"/>
    </location>
</feature>
<evidence type="ECO:0000256" key="12">
    <source>
        <dbReference type="ARBA" id="ARBA00040370"/>
    </source>
</evidence>
<dbReference type="InterPro" id="IPR036181">
    <property type="entry name" value="MIT_dom_sf"/>
</dbReference>
<dbReference type="PROSITE" id="PS50237">
    <property type="entry name" value="HECT"/>
    <property type="match status" value="1"/>
</dbReference>
<keyword evidence="10" id="KW-0131">Cell cycle</keyword>
<dbReference type="PROSITE" id="PS00018">
    <property type="entry name" value="EF_HAND_1"/>
    <property type="match status" value="1"/>
</dbReference>
<dbReference type="EMBL" id="KZ155771">
    <property type="protein sequence ID" value="OUS49413.1"/>
    <property type="molecule type" value="Genomic_DNA"/>
</dbReference>
<dbReference type="SMART" id="SM00248">
    <property type="entry name" value="ANK"/>
    <property type="match status" value="4"/>
</dbReference>
<feature type="compositionally biased region" description="Basic and acidic residues" evidence="17">
    <location>
        <begin position="56"/>
        <end position="74"/>
    </location>
</feature>
<dbReference type="GO" id="GO:0016567">
    <property type="term" value="P:protein ubiquitination"/>
    <property type="evidence" value="ECO:0007669"/>
    <property type="project" value="TreeGrafter"/>
</dbReference>
<gene>
    <name evidence="20" type="ORF">BE221DRAFT_196881</name>
</gene>
<dbReference type="Gene3D" id="2.60.20.10">
    <property type="entry name" value="Crystallins"/>
    <property type="match status" value="2"/>
</dbReference>
<organism evidence="20">
    <name type="scientific">Ostreococcus tauri</name>
    <name type="common">Marine green alga</name>
    <dbReference type="NCBI Taxonomy" id="70448"/>
    <lineage>
        <taxon>Eukaryota</taxon>
        <taxon>Viridiplantae</taxon>
        <taxon>Chlorophyta</taxon>
        <taxon>Mamiellophyceae</taxon>
        <taxon>Mamiellales</taxon>
        <taxon>Bathycoccaceae</taxon>
        <taxon>Ostreococcus</taxon>
    </lineage>
</organism>
<dbReference type="InterPro" id="IPR018247">
    <property type="entry name" value="EF_Hand_1_Ca_BS"/>
</dbReference>
<dbReference type="SUPFAM" id="SSF48403">
    <property type="entry name" value="Ankyrin repeat"/>
    <property type="match status" value="1"/>
</dbReference>
<dbReference type="InterPro" id="IPR050409">
    <property type="entry name" value="E3_ubiq-protein_ligase"/>
</dbReference>
<dbReference type="InterPro" id="IPR035983">
    <property type="entry name" value="Hect_E3_ubiquitin_ligase"/>
</dbReference>
<dbReference type="PANTHER" id="PTHR11254:SF440">
    <property type="entry name" value="E3 UBIQUITIN-PROTEIN LIGASE NEDD-4"/>
    <property type="match status" value="1"/>
</dbReference>
<evidence type="ECO:0000256" key="13">
    <source>
        <dbReference type="ARBA" id="ARBA00041409"/>
    </source>
</evidence>
<evidence type="ECO:0000256" key="7">
    <source>
        <dbReference type="ARBA" id="ARBA00022824"/>
    </source>
</evidence>
<evidence type="ECO:0000256" key="4">
    <source>
        <dbReference type="ARBA" id="ARBA00012485"/>
    </source>
</evidence>
<dbReference type="Gene3D" id="1.25.40.20">
    <property type="entry name" value="Ankyrin repeat-containing domain"/>
    <property type="match status" value="1"/>
</dbReference>
<dbReference type="GO" id="GO:0006511">
    <property type="term" value="P:ubiquitin-dependent protein catabolic process"/>
    <property type="evidence" value="ECO:0007669"/>
    <property type="project" value="TreeGrafter"/>
</dbReference>
<dbReference type="Pfam" id="PF00632">
    <property type="entry name" value="HECT"/>
    <property type="match status" value="1"/>
</dbReference>
<dbReference type="SUPFAM" id="SSF47473">
    <property type="entry name" value="EF-hand"/>
    <property type="match status" value="1"/>
</dbReference>
<feature type="repeat" description="ANK" evidence="15">
    <location>
        <begin position="4519"/>
        <end position="4551"/>
    </location>
</feature>
<feature type="region of interest" description="Disordered" evidence="17">
    <location>
        <begin position="1243"/>
        <end position="1282"/>
    </location>
</feature>
<dbReference type="GO" id="GO:0005783">
    <property type="term" value="C:endoplasmic reticulum"/>
    <property type="evidence" value="ECO:0007669"/>
    <property type="project" value="UniProtKB-SubCell"/>
</dbReference>
<evidence type="ECO:0000256" key="1">
    <source>
        <dbReference type="ARBA" id="ARBA00000885"/>
    </source>
</evidence>
<evidence type="ECO:0000256" key="16">
    <source>
        <dbReference type="PROSITE-ProRule" id="PRU00104"/>
    </source>
</evidence>
<dbReference type="GO" id="GO:0032580">
    <property type="term" value="C:Golgi cisterna membrane"/>
    <property type="evidence" value="ECO:0007669"/>
    <property type="project" value="UniProtKB-SubCell"/>
</dbReference>
<dbReference type="EC" id="2.3.2.26" evidence="4"/>
<evidence type="ECO:0000259" key="18">
    <source>
        <dbReference type="PROSITE" id="PS50222"/>
    </source>
</evidence>
<dbReference type="InterPro" id="IPR036770">
    <property type="entry name" value="Ankyrin_rpt-contain_sf"/>
</dbReference>
<dbReference type="Gene3D" id="1.20.58.80">
    <property type="entry name" value="Phosphotransferase system, lactose/cellobiose-type IIA subunit"/>
    <property type="match status" value="1"/>
</dbReference>
<evidence type="ECO:0000256" key="15">
    <source>
        <dbReference type="PROSITE-ProRule" id="PRU00023"/>
    </source>
</evidence>
<evidence type="ECO:0000256" key="8">
    <source>
        <dbReference type="ARBA" id="ARBA00022837"/>
    </source>
</evidence>
<keyword evidence="6 16" id="KW-0833">Ubl conjugation pathway</keyword>
<dbReference type="InterPro" id="IPR011992">
    <property type="entry name" value="EF-hand-dom_pair"/>
</dbReference>
<dbReference type="SUPFAM" id="SSF116846">
    <property type="entry name" value="MIT domain"/>
    <property type="match status" value="1"/>
</dbReference>
<name>A0A1Y5IMP5_OSTTA</name>
<keyword evidence="8" id="KW-0106">Calcium</keyword>
<proteinExistence type="predicted"/>
<evidence type="ECO:0000256" key="14">
    <source>
        <dbReference type="ARBA" id="ARBA00042378"/>
    </source>
</evidence>
<protein>
    <recommendedName>
        <fullName evidence="12">E3 ubiquitin-protein ligase HACE1</fullName>
        <ecNumber evidence="4">2.3.2.26</ecNumber>
    </recommendedName>
    <alternativeName>
        <fullName evidence="14">HECT domain and ankyrin repeat-containing E3 ubiquitin-protein ligase 1</fullName>
    </alternativeName>
    <alternativeName>
        <fullName evidence="13">HECT-type E3 ubiquitin transferase HACE1</fullName>
    </alternativeName>
</protein>
<evidence type="ECO:0000256" key="11">
    <source>
        <dbReference type="ARBA" id="ARBA00037859"/>
    </source>
</evidence>
<accession>A0A1Y5IMP5</accession>
<dbReference type="Gene3D" id="3.30.2160.10">
    <property type="entry name" value="Hect, E3 ligase catalytic domain"/>
    <property type="match status" value="1"/>
</dbReference>
<feature type="active site" description="Glycyl thioester intermediate" evidence="16">
    <location>
        <position position="4983"/>
    </location>
</feature>
<evidence type="ECO:0000256" key="5">
    <source>
        <dbReference type="ARBA" id="ARBA00022679"/>
    </source>
</evidence>
<reference evidence="20" key="1">
    <citation type="submission" date="2017-04" db="EMBL/GenBank/DDBJ databases">
        <title>Population genomics of picophytoplankton unveils novel chromosome hypervariability.</title>
        <authorList>
            <consortium name="DOE Joint Genome Institute"/>
            <person name="Blanc-Mathieu R."/>
            <person name="Krasovec M."/>
            <person name="Hebrard M."/>
            <person name="Yau S."/>
            <person name="Desgranges E."/>
            <person name="Martin J."/>
            <person name="Schackwitz W."/>
            <person name="Kuo A."/>
            <person name="Salin G."/>
            <person name="Donnadieu C."/>
            <person name="Desdevises Y."/>
            <person name="Sanchez-Ferandin S."/>
            <person name="Moreau H."/>
            <person name="Rivals E."/>
            <person name="Grigoriev I.V."/>
            <person name="Grimsley N."/>
            <person name="Eyre-Walker A."/>
            <person name="Piganeau G."/>
        </authorList>
    </citation>
    <scope>NUCLEOTIDE SEQUENCE [LARGE SCALE GENOMIC DNA]</scope>
    <source>
        <strain evidence="20">RCC 1115</strain>
    </source>
</reference>
<dbReference type="SMART" id="SM00119">
    <property type="entry name" value="HECTc"/>
    <property type="match status" value="1"/>
</dbReference>
<dbReference type="SMART" id="SM00054">
    <property type="entry name" value="EFh"/>
    <property type="match status" value="2"/>
</dbReference>
<keyword evidence="15" id="KW-0040">ANK repeat</keyword>
<comment type="pathway">
    <text evidence="3">Protein modification; protein ubiquitination.</text>
</comment>
<evidence type="ECO:0000256" key="2">
    <source>
        <dbReference type="ARBA" id="ARBA00004240"/>
    </source>
</evidence>
<keyword evidence="9" id="KW-0333">Golgi apparatus</keyword>
<dbReference type="Proteomes" id="UP000195557">
    <property type="component" value="Unassembled WGS sequence"/>
</dbReference>
<dbReference type="PANTHER" id="PTHR11254">
    <property type="entry name" value="HECT DOMAIN UBIQUITIN-PROTEIN LIGASE"/>
    <property type="match status" value="1"/>
</dbReference>
<sequence length="5016" mass="546388">MPPSRWAIDLAKRAVAADLAGDASEAARAYRDAADALDRDAAMATSTEDASSMARKATEYRERARELEPTRDRGAVGTSAAATAATAATAAAAAAKRGGGTSTVAGAAAVGACAGFALLGPVSAIVAAGAMAYGTTRRDAWGTFARSSGRAATKTASSLSKWNSEHRVSEKAVAAVTTTAKAATDFNDKHRVVETIGRTVSTAAETASELNRRAVASAIGIGMNASAELGEFFGHGAGDWLEDVPPSTLARAWQHYDHVGVYNDWTRVGNGVGLGNVPGDQISAVWVKEGYRLRLWQHPNRNGLVTTFYGGFSNLAYNPGDWMNDRASDADVELEAPCTIFQHDRGTSDPGMWFDATSVGHLYTNLGGMDNKADSVYVAPGYKCTLYKDIGEGTSVTYYPGWHMYHDLNNVGLLNHVSSMRVDYAPGGYNELASDAKALAWKDYQTGTMSKWDNTGNSLDVGAAGGNTISSVWVKKGYRLRLWDGASRTGAVATFYEGYTNLHYRGEWLPNRASDVDVESVAPCTVFDGEVGSGAWYDLWEPERMYSYVEINAAGMDNKVNSLYVAPGYKCLLWTNDASDELSGNFFTFYPGWHYHHDVDWGVGVNAASSWQVRSLTQSAEEKGCYPAQVNGAMIFAANSNEYSHRVDVGADGTVKYIQGNGRHVWTFINNIVYAMKGRQPLALESPWVNYGGGYASASYSCSDGIVSLGGLIRGGAAPSRIAILPNGCRPTQGVLVFNGATSPSNIVRIEIHTNGHVWVQTTPTHYISLEGIHFATSGLHEIALHHNWINFNAGFAPARIFCGRGIVLLSGMIRGGSWGSCMAYLPKHCRTTEYHSWSVNNHANQARVQIRPSDGCVYWVAGGRDHGWLSLSGITFVTGRKERASLDRWYNYNGDHAPAMYACAEIGGLAVVQGLIKPHEWGGNMFKLPAPPSSTCPMSSPKRLLFTGNQDGNTQRLDFIENSGDIAIAGGFRNNAWSSISSIKYANSHRHSLSMVNGWYNLGSVYAPLTYTCSGGVVTVSGLIRAGKWGHCIAYLPPNCRPFRDRDLIFSINNHENQARVNVRGSDGCIYWETGGQAYGWISLSGIIFSTTQNRDLQLENGWKVNGGHWARPAYSCVDGLVILSGLAKDGRQNHIATLPPGCRPKGGDLIFQVNHHQYQWRVNVRTNGKIDAWGHHAHSWVSLSGIAFSTSDTPHTLKLRSDWAPYGHGWAPPTFSCDRGILSLQGLVTPTRGAASQGTIGRVEYASPPPPSPSPPPPPPPSPPPPPPPSPPPPGAKTGVTVSLRSPARLVSTFSYDFGVLVTHPTSCNGDCFESEIARQNARAGGLRCEVRVQKDGVDCDGKWTNAMPCRSWTDFQPRALEMTDKSGKLVSGTYSIKYSCYFVLNDDKTHVHPPAESWKSLHTFQLLSGCSDNIPAGNAQNPLENVARHLLLTSDEFNVADCRDQVQIYKAKEAIFRRYDNDPEDGKLSRTEITAALKMQSADTHIMSAWDEELDGALELKPSQVMRAKTNDMECGEGLIVFDGSVYPTDSPGRESTEEQCRQNATAMRVTWRYTKPVTLGDYACLFVDGMMYDKRSAVGSSPNSRDYSLVDGVYVSTELTDIRPVSGSYEDTQESLIANFLFDDASDAHRIVSASTPVSGDKNRGVPDLTPVDRPRTIDRCEGGDGALCLKPVKSPGGARYSYRYGDFDFTDDVAVTSWVYGTCGGNAGTDTQKMTIAYFVGTNGGVKHVLQLYLKPQGGSLSLIVEYAQSSKIDRRLEISGISCRSWSYVGFALNSKDGLVLFANPTGNVGTTSDSASYKRDRTMPPNQPRKILKLMSQFELFGAVDVEFDDTRVYTGQVSRATFIDSYNCGHRPVCAIRAHATPASRRVVCASVVLAGQPLETHAETFCTAALYYDGSAIDVMATLGMSGVTFTYRDTSWQEVSFEMLRKSAADVASSYETVIQMDGDLLGCVNKFSSITYMDRDAGTKPNLLWYYKVRTKTSADVQDFVSTTHFFKVPWIGELEGKVTAGSSTSPVPYVRICADFSFSNGTLVTPKSDTVTRNLALYMRAEHTNAIHATAREDTFVVTDGDPSPESGSSLISQGEYLRVQLARWSSIHKVQVCVTKSSVVPEAHVQDYDSGNDGNHGHACAFDESSTTLDATYACYSYKCEGSRLKSFHGKFITVSVPWSNGVDGSLPMEGMYAWFESQNASAVWHSSVGTLKGEVVGGEVTVKTEAGHGATHPVRALHGDSKSKYDFGRAIPAGKWTLCTLSRYTGANKRRIFEGTGNFLHGHWNGLRGVAHYDAWVTQYQVGQGVVDDWLVMCGTNDGKRAYVDGTNVALRSRSGASSDKYLGINYAKDCEHCASERDTSDWAVAEVMIWSRALSDAEMIQVTNYLQRVKLGPKAQITEISTSAVQTNCRFSSVTDANGQYEFVMKDTSETIPAKTTVLVGAYKEETFPLEALRVVESSSRAEAPKPSQVLLVLIKQTVSTGPSATPRQMATVDTDKSTSVSRSELQAHIEAITGFPTTGRAIIVDSLWNEFDSDGDGFLSVAEFNAVSVKMRTGELKVDPLLVYPVLDAKYLSDFVEESTKCAKFALIREGSAALPRNSTDWNTVYQKLVSSQADPLAATHRSCDKKTTAISPIGDARLTHIVPLLGSGPSGNLISLAADAASPSEADIYARVIKDTSSSTVLRATQRYDDITHIFSTGLDSDTKHFDVNMFSSEAKMNASEVQFRHRSTTEMQFQDQTTVIVRGAVIFPKSRTAGSTRCGLYEASIKVNEVDGEGEPEEYKTDESGWFEIAVTRGKSFTFSASFPNHTLCYTGRTVADAAMEVDCSTHPMEFTFVRIIDNAYIFFTDVTKGNIDLGLYQGQCETLYKGARFKITPVNGCHPSQYVTSDQIGGWMANTQGLPEGKFTTEEPLPTNARVWPFAPMDYSIILDSGPDLGPLGEKIKNEPWFKGCQTEDGSVVDFFRRRNALERLALLRNENAWQQIRYKYHGWICVDIPEAYVPVIGEAYKDTTCYDPSQPSGSLTPKHFVGASHATDLPFAVESSREIHVKVFEVHSNPSKETGYDTCFAALPNKAKGTGSTVVKIRQDVTNPDDSECHSERGGGVSCDFDVELTKDSGELIFPQANATGAPVTAMMIEAGAPNLAGTHRRTVSVEVTRNDLFVSVATKAIRELIALGSRPRVGDGLSNSVNWATVPLEGLVYCVVHDPPGGDSYAELSSGTQTTIEYSLASSRAAKVGGKFESESKKGGKGKFKLGLNLGYTAEASTEILNGEFEGGVAGKAEFKAPEFSVSSSTDEGWDIVLTTQRTLRSSQDPELPGRAGDVILGAGVELVYTTSDVLDFSPKRDGKHCLVSAPHITWMPRKPTSYVVNVHEIEAKIIPNLKFLQSAALKGNIAVDNSLRPLDVNVNSVRAVNDDWAAYIARKIDAWNRTLSWSSPVDDAALNSILGSYTGPESMIGSLLGEKIEEYTEHFEETEVWSLKDGPMFDLAKEWMEYASLEAAQVAPALAGSALISPSTAGMLTLYTAISGPLVFASEARLLPFMEYDGPASIIKGSRKEVIPDYDEQLRHDSEEGSYSFAMQEAAKDARWTPIDSEGSSLDAGSAERIVASLTGGTASTGVQNVGQAEGEKGDIFLTFSGGGHSMDFSFYSDEILSDSSYAVSLEVSGGFDVGGEFEIKSEVSPGFEVEFKTGAEASFERSIGRERAFAWNKRGLMTTTYTLGDPDLGDKFVVHVGADKRFGTPLFKTMGGRSKCPGELGTVFRESSVKLMVPLSTGVPTEGLNPSQRAIYEIVVENYSPYRESSKFALRVVDGLRSSIDEVITAAYDASDADKSSSEVAESVKTVAALTIAKSSEMISSMVSAAEQAAANKTPREVADAVYNAAKSAPYQGSELADSIFSINGKVLSIGDSLPLKFVEGDSLTRQTHISQLFMNLAVEPGYSTRNIKYLQLSLVSLCESEMINLYRDAISFTRNLNPMSWEQSCPKVQFDQSTVSKYLTSSVSPETSSVLSLVVNNPDRYVLWPDSPTTPSDPLMNTRLKFVRLQYRPVKGGEWITAKDEGAPAHDSKKFNFVCALSRSDGCRFDWDTNGQYEKLLSGFKDGVYELRVKSFCGGASSLADASVHEYVSDQRLLLTVDTVAPVRLRTFSEAQYFGAEFAEEIDCSGVNVYVTKKRSDCSDSAATMSQTVDVTTPPYQIRCLNSTGRGVFSVKFADDDVGQYQISVIGIKDGAGITALRVDNWFKKCEKNSNLSNAPREEAETSNSNESGLATGWRTVSFGSRADEALRNDDVAAFKRSLARMEDPPRPGLALMAAAAHDASRVASAFLVKGMRTSGRVEDKTSSRPHVDDVSVALHTACSKGHVGFVHAIQKMIGLRQFCRGRRGGWPVNLTGGSLVHSAVNNDFPSAECVKAAIMAESSPLCDEEGPRTPTAGVFDDDARGNRTPLMIAAGAGATWEPVVWELLQEARLTNASRAVIRTHDAIEGCTAVHIAAGAGSVATLQMLIDEVPSFVDIRDFQGSTPLHHASAEGRTESIKVLLDRGANRLAVDKSGWIPLLYANFHSEREAVMHLLRADAVEQLESMLLCATEDKTVEGNSRTQVQKVFELLATIPTYYDTLNQCIATMNNMALVKSLTEMLLKVGGMTILSTTHRLSLLQLESRFVDREYRWRKFGLSMDNPWSDLLNERRKTLSLLRNGVIFCSKDAAGKLVAGGPGVTREIFGMIAKQLCDADQPQTQLFELDDSHTYSLKRGIDRQGRAEELETFGELLAYTLLHGTFLPIPFSKVFLKRVIGGASTASITIEELEDVEPQQVKSIRYVQQTDAVEELCLSFMDPKTNTQVEVTSKNKREFIQVRLQEIVSSIVDDTSAKCIKRGLLNLIEKESTLKFLTPEEFGSQIVGTHDVDAQEWRKHVDDLAGNHDQMKWFWNVITRMSAEDRSKLLQFSTGSPLLPVGGFANLQPQWRCWIDSSAPPTKLPTASTCFNTLRMAAYPSEDVLEQRLMTALRHGSTGFAFD</sequence>
<dbReference type="SUPFAM" id="SSF56204">
    <property type="entry name" value="Hect, E3 ligase catalytic domain"/>
    <property type="match status" value="1"/>
</dbReference>
<evidence type="ECO:0000256" key="17">
    <source>
        <dbReference type="SAM" id="MobiDB-lite"/>
    </source>
</evidence>
<dbReference type="Pfam" id="PF12796">
    <property type="entry name" value="Ank_2"/>
    <property type="match status" value="1"/>
</dbReference>
<dbReference type="PROSITE" id="PS50222">
    <property type="entry name" value="EF_HAND_2"/>
    <property type="match status" value="1"/>
</dbReference>
<evidence type="ECO:0000256" key="3">
    <source>
        <dbReference type="ARBA" id="ARBA00004906"/>
    </source>
</evidence>
<evidence type="ECO:0000256" key="9">
    <source>
        <dbReference type="ARBA" id="ARBA00023034"/>
    </source>
</evidence>
<dbReference type="InterPro" id="IPR002110">
    <property type="entry name" value="Ankyrin_rpt"/>
</dbReference>
<evidence type="ECO:0000256" key="10">
    <source>
        <dbReference type="ARBA" id="ARBA00023306"/>
    </source>
</evidence>
<dbReference type="InterPro" id="IPR002048">
    <property type="entry name" value="EF_hand_dom"/>
</dbReference>
<evidence type="ECO:0000259" key="19">
    <source>
        <dbReference type="PROSITE" id="PS50237"/>
    </source>
</evidence>
<evidence type="ECO:0000313" key="20">
    <source>
        <dbReference type="EMBL" id="OUS49413.1"/>
    </source>
</evidence>
<dbReference type="PROSITE" id="PS50088">
    <property type="entry name" value="ANK_REPEAT"/>
    <property type="match status" value="1"/>
</dbReference>
<keyword evidence="7" id="KW-0256">Endoplasmic reticulum</keyword>
<feature type="region of interest" description="Disordered" evidence="17">
    <location>
        <begin position="4252"/>
        <end position="4271"/>
    </location>
</feature>
<comment type="catalytic activity">
    <reaction evidence="1">
        <text>S-ubiquitinyl-[E2 ubiquitin-conjugating enzyme]-L-cysteine + [acceptor protein]-L-lysine = [E2 ubiquitin-conjugating enzyme]-L-cysteine + N(6)-ubiquitinyl-[acceptor protein]-L-lysine.</text>
        <dbReference type="EC" id="2.3.2.26"/>
    </reaction>
</comment>
<evidence type="ECO:0000256" key="6">
    <source>
        <dbReference type="ARBA" id="ARBA00022786"/>
    </source>
</evidence>
<dbReference type="GO" id="GO:0005509">
    <property type="term" value="F:calcium ion binding"/>
    <property type="evidence" value="ECO:0007669"/>
    <property type="project" value="InterPro"/>
</dbReference>
<dbReference type="PROSITE" id="PS50297">
    <property type="entry name" value="ANK_REP_REGION"/>
    <property type="match status" value="1"/>
</dbReference>
<feature type="domain" description="HECT" evidence="19">
    <location>
        <begin position="4688"/>
        <end position="5016"/>
    </location>
</feature>
<dbReference type="Gene3D" id="3.30.2410.10">
    <property type="entry name" value="Hect, E3 ligase catalytic domain"/>
    <property type="match status" value="1"/>
</dbReference>
<keyword evidence="5" id="KW-0808">Transferase</keyword>
<dbReference type="GO" id="GO:0061630">
    <property type="term" value="F:ubiquitin protein ligase activity"/>
    <property type="evidence" value="ECO:0007669"/>
    <property type="project" value="UniProtKB-EC"/>
</dbReference>
<feature type="domain" description="EF-hand" evidence="18">
    <location>
        <begin position="2519"/>
        <end position="2554"/>
    </location>
</feature>